<organism evidence="1 2">
    <name type="scientific">Caballeronia zhejiangensis</name>
    <dbReference type="NCBI Taxonomy" id="871203"/>
    <lineage>
        <taxon>Bacteria</taxon>
        <taxon>Pseudomonadati</taxon>
        <taxon>Pseudomonadota</taxon>
        <taxon>Betaproteobacteria</taxon>
        <taxon>Burkholderiales</taxon>
        <taxon>Burkholderiaceae</taxon>
        <taxon>Caballeronia</taxon>
    </lineage>
</organism>
<dbReference type="Proteomes" id="UP000027451">
    <property type="component" value="Unassembled WGS sequence"/>
</dbReference>
<name>A0A656QCG5_9BURK</name>
<evidence type="ECO:0000313" key="1">
    <source>
        <dbReference type="EMBL" id="KDR25890.1"/>
    </source>
</evidence>
<dbReference type="AlphaFoldDB" id="A0A656QCG5"/>
<sequence>MNDRQALLIWQKLEEFADVAASLFWLVVQTSEELFRVANYDMERFTPCSRAKEIHQLVARNGVQLSRQRFVQPVGVTSIVDCKQNLLS</sequence>
<dbReference type="EMBL" id="JFHD01000041">
    <property type="protein sequence ID" value="KDR25890.1"/>
    <property type="molecule type" value="Genomic_DNA"/>
</dbReference>
<comment type="caution">
    <text evidence="1">The sequence shown here is derived from an EMBL/GenBank/DDBJ whole genome shotgun (WGS) entry which is preliminary data.</text>
</comment>
<accession>A0A656QCG5</accession>
<reference evidence="1 2" key="1">
    <citation type="submission" date="2014-03" db="EMBL/GenBank/DDBJ databases">
        <title>Draft Genome Sequences of Four Burkholderia Strains.</title>
        <authorList>
            <person name="Liu X.Y."/>
            <person name="Li C.X."/>
            <person name="Xu J.H."/>
        </authorList>
    </citation>
    <scope>NUCLEOTIDE SEQUENCE [LARGE SCALE GENOMIC DNA]</scope>
    <source>
        <strain evidence="1 2">OP-1</strain>
    </source>
</reference>
<proteinExistence type="predicted"/>
<keyword evidence="2" id="KW-1185">Reference proteome</keyword>
<evidence type="ECO:0000313" key="2">
    <source>
        <dbReference type="Proteomes" id="UP000027451"/>
    </source>
</evidence>
<gene>
    <name evidence="1" type="ORF">BG60_26650</name>
</gene>
<protein>
    <submittedName>
        <fullName evidence="1">Uncharacterized protein</fullName>
    </submittedName>
</protein>